<keyword evidence="2" id="KW-1185">Reference proteome</keyword>
<dbReference type="Proteomes" id="UP001165064">
    <property type="component" value="Unassembled WGS sequence"/>
</dbReference>
<accession>A0ACB5TUW8</accession>
<name>A0ACB5TUW8_AMBMO</name>
<organism evidence="1 2">
    <name type="scientific">Ambrosiozyma monospora</name>
    <name type="common">Yeast</name>
    <name type="synonym">Endomycopsis monosporus</name>
    <dbReference type="NCBI Taxonomy" id="43982"/>
    <lineage>
        <taxon>Eukaryota</taxon>
        <taxon>Fungi</taxon>
        <taxon>Dikarya</taxon>
        <taxon>Ascomycota</taxon>
        <taxon>Saccharomycotina</taxon>
        <taxon>Pichiomycetes</taxon>
        <taxon>Pichiales</taxon>
        <taxon>Pichiaceae</taxon>
        <taxon>Ambrosiozyma</taxon>
    </lineage>
</organism>
<protein>
    <submittedName>
        <fullName evidence="1">Unnamed protein product</fullName>
    </submittedName>
</protein>
<comment type="caution">
    <text evidence="1">The sequence shown here is derived from an EMBL/GenBank/DDBJ whole genome shotgun (WGS) entry which is preliminary data.</text>
</comment>
<proteinExistence type="predicted"/>
<dbReference type="EMBL" id="BSXS01009335">
    <property type="protein sequence ID" value="GME95278.1"/>
    <property type="molecule type" value="Genomic_DNA"/>
</dbReference>
<evidence type="ECO:0000313" key="2">
    <source>
        <dbReference type="Proteomes" id="UP001165064"/>
    </source>
</evidence>
<reference evidence="1" key="1">
    <citation type="submission" date="2023-04" db="EMBL/GenBank/DDBJ databases">
        <title>Ambrosiozyma monospora NBRC 10751.</title>
        <authorList>
            <person name="Ichikawa N."/>
            <person name="Sato H."/>
            <person name="Tonouchi N."/>
        </authorList>
    </citation>
    <scope>NUCLEOTIDE SEQUENCE</scope>
    <source>
        <strain evidence="1">NBRC 10751</strain>
    </source>
</reference>
<sequence length="81" mass="9168">MTLPSGEEIKYVMSEDAGDDSMLTDDLRAKRAELEKIFGESLSEEEKNAKLRQYVLGVVSDNLQSLKNDDDDEAQSSKRRK</sequence>
<gene>
    <name evidence="1" type="ORF">Amon02_000975300</name>
</gene>
<evidence type="ECO:0000313" key="1">
    <source>
        <dbReference type="EMBL" id="GME95278.1"/>
    </source>
</evidence>